<dbReference type="PANTHER" id="PTHR42057:SF2">
    <property type="entry name" value="F-BOX DOMAIN PROTEIN (AFU_ORTHOLOGUE AFUA_4G00200)-RELATED"/>
    <property type="match status" value="1"/>
</dbReference>
<evidence type="ECO:0000313" key="2">
    <source>
        <dbReference type="EMBL" id="KAJ5377358.1"/>
    </source>
</evidence>
<sequence length="167" mass="19238">MSELANLPAGVLERIISMVDKETIKNLRLACKKLSGFTNQIVFRSVSLYDTPKSCRYLQSILAQPHLREEVVKLNLNTVEDDYDTDEEDEVDPPQGWEEILENLSILPNLQSVALRFDKKCATDVDCPYIYAPQTENYRATLLRWLFAGLTDLPRPLKELIIQNHRM</sequence>
<dbReference type="PANTHER" id="PTHR42057">
    <property type="entry name" value="F-BOX DOMAIN PROTEIN (AFU_ORTHOLOGUE AFUA_4G00200)"/>
    <property type="match status" value="1"/>
</dbReference>
<protein>
    <recommendedName>
        <fullName evidence="1">F-box domain-containing protein</fullName>
    </recommendedName>
</protein>
<dbReference type="EMBL" id="JAPZBS010000004">
    <property type="protein sequence ID" value="KAJ5377358.1"/>
    <property type="molecule type" value="Genomic_DNA"/>
</dbReference>
<name>A0A9W9SEY8_9EURO</name>
<keyword evidence="3" id="KW-1185">Reference proteome</keyword>
<comment type="caution">
    <text evidence="2">The sequence shown here is derived from an EMBL/GenBank/DDBJ whole genome shotgun (WGS) entry which is preliminary data.</text>
</comment>
<dbReference type="PROSITE" id="PS50181">
    <property type="entry name" value="FBOX"/>
    <property type="match status" value="1"/>
</dbReference>
<dbReference type="OrthoDB" id="3140657at2759"/>
<proteinExistence type="predicted"/>
<dbReference type="AlphaFoldDB" id="A0A9W9SEY8"/>
<evidence type="ECO:0000313" key="3">
    <source>
        <dbReference type="Proteomes" id="UP001147782"/>
    </source>
</evidence>
<reference evidence="2" key="2">
    <citation type="journal article" date="2023" name="IMA Fungus">
        <title>Comparative genomic study of the Penicillium genus elucidates a diverse pangenome and 15 lateral gene transfer events.</title>
        <authorList>
            <person name="Petersen C."/>
            <person name="Sorensen T."/>
            <person name="Nielsen M.R."/>
            <person name="Sondergaard T.E."/>
            <person name="Sorensen J.L."/>
            <person name="Fitzpatrick D.A."/>
            <person name="Frisvad J.C."/>
            <person name="Nielsen K.L."/>
        </authorList>
    </citation>
    <scope>NUCLEOTIDE SEQUENCE</scope>
    <source>
        <strain evidence="2">IBT 29864</strain>
    </source>
</reference>
<evidence type="ECO:0000259" key="1">
    <source>
        <dbReference type="PROSITE" id="PS50181"/>
    </source>
</evidence>
<organism evidence="2 3">
    <name type="scientific">Penicillium cataractarum</name>
    <dbReference type="NCBI Taxonomy" id="2100454"/>
    <lineage>
        <taxon>Eukaryota</taxon>
        <taxon>Fungi</taxon>
        <taxon>Dikarya</taxon>
        <taxon>Ascomycota</taxon>
        <taxon>Pezizomycotina</taxon>
        <taxon>Eurotiomycetes</taxon>
        <taxon>Eurotiomycetidae</taxon>
        <taxon>Eurotiales</taxon>
        <taxon>Aspergillaceae</taxon>
        <taxon>Penicillium</taxon>
    </lineage>
</organism>
<dbReference type="RefSeq" id="XP_056556221.1">
    <property type="nucleotide sequence ID" value="XM_056697696.1"/>
</dbReference>
<dbReference type="InterPro" id="IPR001810">
    <property type="entry name" value="F-box_dom"/>
</dbReference>
<gene>
    <name evidence="2" type="ORF">N7496_004767</name>
</gene>
<reference evidence="2" key="1">
    <citation type="submission" date="2022-11" db="EMBL/GenBank/DDBJ databases">
        <authorList>
            <person name="Petersen C."/>
        </authorList>
    </citation>
    <scope>NUCLEOTIDE SEQUENCE</scope>
    <source>
        <strain evidence="2">IBT 29864</strain>
    </source>
</reference>
<accession>A0A9W9SEY8</accession>
<dbReference type="GeneID" id="81436875"/>
<feature type="domain" description="F-box" evidence="1">
    <location>
        <begin position="1"/>
        <end position="46"/>
    </location>
</feature>
<dbReference type="Proteomes" id="UP001147782">
    <property type="component" value="Unassembled WGS sequence"/>
</dbReference>